<dbReference type="AlphaFoldDB" id="A0AAD9UX45"/>
<sequence>MASSTDRQKFVEDKKQELLRRIAEKKKNEQTKQSNENFSTQGSSQTASKGGAMFLNDGNFLARFQAMQQQNTQSAASLCSNTAGASGVTSDPRPAVSLKLTTVKKTTPAKTVATRPDIFEAPEDVEENEDKDTLDNIEVLAARVVRGGDKVEHAAIQENANNPEYKFLFDLNSQEHKYYRNLVTCLRRGAAEGDKEAKKETNSSISSSCGGERKRKRKSRWESAPPAFASTGNDAAIAAALAVAAEIEHSVPMSNREEEEKQRQIKEQQEIQQMYMRILAQRAACQGGRRAEVTEDKPKYEYDSDEDTEGGTWEHKKRKAEMRETEEKAQNLTTKGKGKHHIGDFLPPEEMKKFTAKVKVVKGESSLDNFDFSDYAEHKIKEDNIGYKMLQQAGWQEGKGLGSKGQGITAPVDRGRAPEDLGGLGEDKPGEVQSEDDEFDLYRKRMMLAYRFRPNPLRSDGKYVCLVTAAAGVSNGPTKDRDV</sequence>
<dbReference type="Pfam" id="PF01805">
    <property type="entry name" value="Surp"/>
    <property type="match status" value="1"/>
</dbReference>
<dbReference type="InterPro" id="IPR000061">
    <property type="entry name" value="Surp"/>
</dbReference>
<proteinExistence type="predicted"/>
<accession>A0AAD9UX45</accession>
<comment type="caution">
    <text evidence="8">The sequence shown here is derived from an EMBL/GenBank/DDBJ whole genome shotgun (WGS) entry which is preliminary data.</text>
</comment>
<dbReference type="PANTHER" id="PTHR23340:SF0">
    <property type="entry name" value="SURP AND G-PATCH DOMAIN-CONTAINING PROTEIN 1 ISOFORM X1"/>
    <property type="match status" value="1"/>
</dbReference>
<reference evidence="8" key="2">
    <citation type="journal article" date="2023" name="Science">
        <title>Genomic signatures of disease resistance in endangered staghorn corals.</title>
        <authorList>
            <person name="Vollmer S.V."/>
            <person name="Selwyn J.D."/>
            <person name="Despard B.A."/>
            <person name="Roesel C.L."/>
        </authorList>
    </citation>
    <scope>NUCLEOTIDE SEQUENCE</scope>
    <source>
        <strain evidence="8">K2</strain>
    </source>
</reference>
<dbReference type="SUPFAM" id="SSF109905">
    <property type="entry name" value="Surp module (SWAP domain)"/>
    <property type="match status" value="1"/>
</dbReference>
<dbReference type="InterPro" id="IPR040169">
    <property type="entry name" value="SUGP1/2"/>
</dbReference>
<name>A0AAD9UX45_ACRCE</name>
<keyword evidence="9" id="KW-1185">Reference proteome</keyword>
<protein>
    <submittedName>
        <fullName evidence="8">SURP and G-patch domain-containing protein 1</fullName>
    </submittedName>
</protein>
<gene>
    <name evidence="8" type="ORF">P5673_025869</name>
</gene>
<dbReference type="GO" id="GO:0008380">
    <property type="term" value="P:RNA splicing"/>
    <property type="evidence" value="ECO:0007669"/>
    <property type="project" value="UniProtKB-KW"/>
</dbReference>
<feature type="region of interest" description="Disordered" evidence="5">
    <location>
        <begin position="398"/>
        <end position="437"/>
    </location>
</feature>
<feature type="compositionally biased region" description="Polar residues" evidence="5">
    <location>
        <begin position="31"/>
        <end position="48"/>
    </location>
</feature>
<dbReference type="Gene3D" id="1.10.10.790">
    <property type="entry name" value="Surp module"/>
    <property type="match status" value="1"/>
</dbReference>
<dbReference type="GO" id="GO:0005654">
    <property type="term" value="C:nucleoplasm"/>
    <property type="evidence" value="ECO:0007669"/>
    <property type="project" value="TreeGrafter"/>
</dbReference>
<evidence type="ECO:0000256" key="1">
    <source>
        <dbReference type="ARBA" id="ARBA00004123"/>
    </source>
</evidence>
<dbReference type="PROSITE" id="PS50174">
    <property type="entry name" value="G_PATCH"/>
    <property type="match status" value="1"/>
</dbReference>
<feature type="domain" description="SURP motif" evidence="6">
    <location>
        <begin position="136"/>
        <end position="179"/>
    </location>
</feature>
<feature type="compositionally biased region" description="Basic and acidic residues" evidence="5">
    <location>
        <begin position="192"/>
        <end position="201"/>
    </location>
</feature>
<feature type="region of interest" description="Disordered" evidence="5">
    <location>
        <begin position="289"/>
        <end position="346"/>
    </location>
</feature>
<feature type="compositionally biased region" description="Basic and acidic residues" evidence="5">
    <location>
        <begin position="413"/>
        <end position="430"/>
    </location>
</feature>
<comment type="subcellular location">
    <subcellularLocation>
        <location evidence="1">Nucleus</location>
    </subcellularLocation>
</comment>
<dbReference type="PANTHER" id="PTHR23340">
    <property type="entry name" value="ARGININE/SERINE RICH SPLICING FACTOR SF4/14"/>
    <property type="match status" value="1"/>
</dbReference>
<dbReference type="SMART" id="SM00648">
    <property type="entry name" value="SWAP"/>
    <property type="match status" value="1"/>
</dbReference>
<evidence type="ECO:0000259" key="7">
    <source>
        <dbReference type="PROSITE" id="PS50174"/>
    </source>
</evidence>
<evidence type="ECO:0000256" key="2">
    <source>
        <dbReference type="ARBA" id="ARBA00022664"/>
    </source>
</evidence>
<keyword evidence="3" id="KW-0508">mRNA splicing</keyword>
<evidence type="ECO:0000256" key="4">
    <source>
        <dbReference type="ARBA" id="ARBA00023242"/>
    </source>
</evidence>
<organism evidence="8 9">
    <name type="scientific">Acropora cervicornis</name>
    <name type="common">Staghorn coral</name>
    <dbReference type="NCBI Taxonomy" id="6130"/>
    <lineage>
        <taxon>Eukaryota</taxon>
        <taxon>Metazoa</taxon>
        <taxon>Cnidaria</taxon>
        <taxon>Anthozoa</taxon>
        <taxon>Hexacorallia</taxon>
        <taxon>Scleractinia</taxon>
        <taxon>Astrocoeniina</taxon>
        <taxon>Acroporidae</taxon>
        <taxon>Acropora</taxon>
    </lineage>
</organism>
<dbReference type="GO" id="GO:0006397">
    <property type="term" value="P:mRNA processing"/>
    <property type="evidence" value="ECO:0007669"/>
    <property type="project" value="UniProtKB-KW"/>
</dbReference>
<reference evidence="8" key="1">
    <citation type="journal article" date="2023" name="G3 (Bethesda)">
        <title>Whole genome assembly and annotation of the endangered Caribbean coral Acropora cervicornis.</title>
        <authorList>
            <person name="Selwyn J.D."/>
            <person name="Vollmer S.V."/>
        </authorList>
    </citation>
    <scope>NUCLEOTIDE SEQUENCE</scope>
    <source>
        <strain evidence="8">K2</strain>
    </source>
</reference>
<dbReference type="InterPro" id="IPR035967">
    <property type="entry name" value="SWAP/Surp_sf"/>
</dbReference>
<dbReference type="EMBL" id="JARQWQ010000082">
    <property type="protein sequence ID" value="KAK2552917.1"/>
    <property type="molecule type" value="Genomic_DNA"/>
</dbReference>
<feature type="compositionally biased region" description="Basic and acidic residues" evidence="5">
    <location>
        <begin position="289"/>
        <end position="302"/>
    </location>
</feature>
<dbReference type="Pfam" id="PF01585">
    <property type="entry name" value="G-patch"/>
    <property type="match status" value="1"/>
</dbReference>
<dbReference type="Proteomes" id="UP001249851">
    <property type="component" value="Unassembled WGS sequence"/>
</dbReference>
<feature type="domain" description="G-patch" evidence="7">
    <location>
        <begin position="382"/>
        <end position="429"/>
    </location>
</feature>
<keyword evidence="2" id="KW-0507">mRNA processing</keyword>
<dbReference type="PROSITE" id="PS50128">
    <property type="entry name" value="SURP"/>
    <property type="match status" value="1"/>
</dbReference>
<dbReference type="GO" id="GO:0003723">
    <property type="term" value="F:RNA binding"/>
    <property type="evidence" value="ECO:0007669"/>
    <property type="project" value="InterPro"/>
</dbReference>
<evidence type="ECO:0000256" key="3">
    <source>
        <dbReference type="ARBA" id="ARBA00023187"/>
    </source>
</evidence>
<evidence type="ECO:0000256" key="5">
    <source>
        <dbReference type="SAM" id="MobiDB-lite"/>
    </source>
</evidence>
<dbReference type="SMART" id="SM00443">
    <property type="entry name" value="G_patch"/>
    <property type="match status" value="1"/>
</dbReference>
<dbReference type="InterPro" id="IPR000467">
    <property type="entry name" value="G_patch_dom"/>
</dbReference>
<evidence type="ECO:0000313" key="8">
    <source>
        <dbReference type="EMBL" id="KAK2552917.1"/>
    </source>
</evidence>
<evidence type="ECO:0000259" key="6">
    <source>
        <dbReference type="PROSITE" id="PS50128"/>
    </source>
</evidence>
<keyword evidence="4" id="KW-0539">Nucleus</keyword>
<feature type="region of interest" description="Disordered" evidence="5">
    <location>
        <begin position="192"/>
        <end position="230"/>
    </location>
</feature>
<feature type="region of interest" description="Disordered" evidence="5">
    <location>
        <begin position="22"/>
        <end position="52"/>
    </location>
</feature>
<evidence type="ECO:0000313" key="9">
    <source>
        <dbReference type="Proteomes" id="UP001249851"/>
    </source>
</evidence>